<dbReference type="InterPro" id="IPR012338">
    <property type="entry name" value="Beta-lactam/transpept-like"/>
</dbReference>
<keyword evidence="3" id="KW-0472">Membrane</keyword>
<dbReference type="SUPFAM" id="SSF56601">
    <property type="entry name" value="beta-lactamase/transpeptidase-like"/>
    <property type="match status" value="1"/>
</dbReference>
<dbReference type="EMBL" id="MSZX01000002">
    <property type="protein sequence ID" value="OPA80426.1"/>
    <property type="molecule type" value="Genomic_DNA"/>
</dbReference>
<accession>A0A1T2XL25</accession>
<dbReference type="InterPro" id="IPR001460">
    <property type="entry name" value="PCN-bd_Tpept"/>
</dbReference>
<dbReference type="AlphaFoldDB" id="A0A1T2XL25"/>
<gene>
    <name evidence="6" type="ORF">BVG16_06765</name>
</gene>
<dbReference type="InterPro" id="IPR005311">
    <property type="entry name" value="PBP_dimer"/>
</dbReference>
<proteinExistence type="inferred from homology"/>
<dbReference type="InterPro" id="IPR050515">
    <property type="entry name" value="Beta-lactam/transpept"/>
</dbReference>
<dbReference type="PANTHER" id="PTHR30627:SF24">
    <property type="entry name" value="PENICILLIN-BINDING PROTEIN 4B"/>
    <property type="match status" value="1"/>
</dbReference>
<dbReference type="Gene3D" id="3.90.1310.10">
    <property type="entry name" value="Penicillin-binding protein 2a (Domain 2)"/>
    <property type="match status" value="1"/>
</dbReference>
<sequence length="601" mass="65850">MNGAICMFTEKRRIFISLMVLTLIFTCIAGRIAWMQLRVYEAPTTTGKSIAQLSVLQRERGIVLDSGRGNFYDRKGLPLTGKSVPVLVLFPIHASSRGSLEQQHQLAKVLHISYEALNLYWKQLKAPEIWRQAGQDEPHQLTSQEIQQIESLTLNGIRVLSYQMRYGATAVAKQWLGFVAQQPKLVQDQAANGLNRWKTALVTPIGAAGLERTFDPFLRGVGPTTVTYFVDAAKRPLLGLDTRMTKPDNPFYPLQVMTTIDSSIQTKLEAYADRSGLKKGAIVVLDAYTGDIIAMVSKPTFDPSHVDPKNQDWGNRGTKALVPGSIYKVVTAAAALETIKGITQATFECHGDYGKYGFSCWKEGGHGLETLEEGFANSCNIVFATIGEHLAPEVLARYASMLGLSRTIGWQADAFMDQRNFKQLDGEEAGRVFTNNPIDGGVMVQSSVGQRDVLVSPLQAANMVVTLLNGGQVHAPRIVKEIRYANGQLMSTLESHLAPSPYGSIRPETAQEIAHWMQEVVTEGTGTSLLKAKWQVAGKSGTAQVKKPGHSSTNHWFIGYGPVASPRYAVAVVSENRPVTGSNQATFLFRGVMDILADHSL</sequence>
<dbReference type="GO" id="GO:0071972">
    <property type="term" value="F:peptidoglycan L,D-transpeptidase activity"/>
    <property type="evidence" value="ECO:0007669"/>
    <property type="project" value="TreeGrafter"/>
</dbReference>
<organism evidence="6 7">
    <name type="scientific">Paenibacillus selenitireducens</name>
    <dbReference type="NCBI Taxonomy" id="1324314"/>
    <lineage>
        <taxon>Bacteria</taxon>
        <taxon>Bacillati</taxon>
        <taxon>Bacillota</taxon>
        <taxon>Bacilli</taxon>
        <taxon>Bacillales</taxon>
        <taxon>Paenibacillaceae</taxon>
        <taxon>Paenibacillus</taxon>
    </lineage>
</organism>
<evidence type="ECO:0000259" key="5">
    <source>
        <dbReference type="Pfam" id="PF03717"/>
    </source>
</evidence>
<dbReference type="Pfam" id="PF03717">
    <property type="entry name" value="PBP_dimer"/>
    <property type="match status" value="1"/>
</dbReference>
<reference evidence="6 7" key="1">
    <citation type="submission" date="2017-01" db="EMBL/GenBank/DDBJ databases">
        <title>Genome analysis of Paenibacillus selenitrireducens ES3-24.</title>
        <authorList>
            <person name="Xu D."/>
            <person name="Yao R."/>
            <person name="Zheng S."/>
        </authorList>
    </citation>
    <scope>NUCLEOTIDE SEQUENCE [LARGE SCALE GENOMIC DNA]</scope>
    <source>
        <strain evidence="6 7">ES3-24</strain>
    </source>
</reference>
<dbReference type="STRING" id="1324314.BVG16_06765"/>
<dbReference type="GO" id="GO:0005886">
    <property type="term" value="C:plasma membrane"/>
    <property type="evidence" value="ECO:0007669"/>
    <property type="project" value="TreeGrafter"/>
</dbReference>
<comment type="similarity">
    <text evidence="2">Belongs to the transpeptidase family.</text>
</comment>
<dbReference type="GO" id="GO:0071555">
    <property type="term" value="P:cell wall organization"/>
    <property type="evidence" value="ECO:0007669"/>
    <property type="project" value="TreeGrafter"/>
</dbReference>
<dbReference type="PANTHER" id="PTHR30627">
    <property type="entry name" value="PEPTIDOGLYCAN D,D-TRANSPEPTIDASE"/>
    <property type="match status" value="1"/>
</dbReference>
<protein>
    <recommendedName>
        <fullName evidence="8">Penicillin-binding protein</fullName>
    </recommendedName>
</protein>
<evidence type="ECO:0000313" key="6">
    <source>
        <dbReference type="EMBL" id="OPA80426.1"/>
    </source>
</evidence>
<name>A0A1T2XL25_9BACL</name>
<dbReference type="GO" id="GO:0008658">
    <property type="term" value="F:penicillin binding"/>
    <property type="evidence" value="ECO:0007669"/>
    <property type="project" value="InterPro"/>
</dbReference>
<evidence type="ECO:0000256" key="3">
    <source>
        <dbReference type="ARBA" id="ARBA00023136"/>
    </source>
</evidence>
<feature type="domain" description="Penicillin-binding protein dimerisation" evidence="5">
    <location>
        <begin position="66"/>
        <end position="223"/>
    </location>
</feature>
<dbReference type="Proteomes" id="UP000190188">
    <property type="component" value="Unassembled WGS sequence"/>
</dbReference>
<evidence type="ECO:0000313" key="7">
    <source>
        <dbReference type="Proteomes" id="UP000190188"/>
    </source>
</evidence>
<comment type="subcellular location">
    <subcellularLocation>
        <location evidence="1">Membrane</location>
    </subcellularLocation>
</comment>
<comment type="caution">
    <text evidence="6">The sequence shown here is derived from an EMBL/GenBank/DDBJ whole genome shotgun (WGS) entry which is preliminary data.</text>
</comment>
<feature type="domain" description="Penicillin-binding protein transpeptidase" evidence="4">
    <location>
        <begin position="280"/>
        <end position="593"/>
    </location>
</feature>
<dbReference type="Gene3D" id="3.40.710.10">
    <property type="entry name" value="DD-peptidase/beta-lactamase superfamily"/>
    <property type="match status" value="1"/>
</dbReference>
<dbReference type="OrthoDB" id="2985542at2"/>
<evidence type="ECO:0008006" key="8">
    <source>
        <dbReference type="Google" id="ProtNLM"/>
    </source>
</evidence>
<dbReference type="InterPro" id="IPR036138">
    <property type="entry name" value="PBP_dimer_sf"/>
</dbReference>
<dbReference type="SUPFAM" id="SSF56519">
    <property type="entry name" value="Penicillin binding protein dimerisation domain"/>
    <property type="match status" value="1"/>
</dbReference>
<evidence type="ECO:0000259" key="4">
    <source>
        <dbReference type="Pfam" id="PF00905"/>
    </source>
</evidence>
<evidence type="ECO:0000256" key="2">
    <source>
        <dbReference type="ARBA" id="ARBA00007171"/>
    </source>
</evidence>
<evidence type="ECO:0000256" key="1">
    <source>
        <dbReference type="ARBA" id="ARBA00004370"/>
    </source>
</evidence>
<keyword evidence="7" id="KW-1185">Reference proteome</keyword>
<dbReference type="Pfam" id="PF00905">
    <property type="entry name" value="Transpeptidase"/>
    <property type="match status" value="1"/>
</dbReference>